<comment type="caution">
    <text evidence="3">The sequence shown here is derived from an EMBL/GenBank/DDBJ whole genome shotgun (WGS) entry which is preliminary data.</text>
</comment>
<feature type="transmembrane region" description="Helical" evidence="1">
    <location>
        <begin position="7"/>
        <end position="24"/>
    </location>
</feature>
<dbReference type="EMBL" id="JAUSUC010000011">
    <property type="protein sequence ID" value="MDQ0214839.1"/>
    <property type="molecule type" value="Genomic_DNA"/>
</dbReference>
<dbReference type="GO" id="GO:0080120">
    <property type="term" value="P:CAAX-box protein maturation"/>
    <property type="evidence" value="ECO:0007669"/>
    <property type="project" value="UniProtKB-ARBA"/>
</dbReference>
<dbReference type="Pfam" id="PF02517">
    <property type="entry name" value="Rce1-like"/>
    <property type="match status" value="1"/>
</dbReference>
<protein>
    <submittedName>
        <fullName evidence="3">Membrane protease YdiL (CAAX protease family)</fullName>
    </submittedName>
</protein>
<evidence type="ECO:0000256" key="1">
    <source>
        <dbReference type="SAM" id="Phobius"/>
    </source>
</evidence>
<keyword evidence="3" id="KW-0645">Protease</keyword>
<keyword evidence="1" id="KW-1133">Transmembrane helix</keyword>
<dbReference type="GO" id="GO:0004175">
    <property type="term" value="F:endopeptidase activity"/>
    <property type="evidence" value="ECO:0007669"/>
    <property type="project" value="UniProtKB-ARBA"/>
</dbReference>
<keyword evidence="4" id="KW-1185">Reference proteome</keyword>
<dbReference type="Proteomes" id="UP001237207">
    <property type="component" value="Unassembled WGS sequence"/>
</dbReference>
<feature type="transmembrane region" description="Helical" evidence="1">
    <location>
        <begin position="30"/>
        <end position="49"/>
    </location>
</feature>
<keyword evidence="3" id="KW-0378">Hydrolase</keyword>
<evidence type="ECO:0000313" key="3">
    <source>
        <dbReference type="EMBL" id="MDQ0214839.1"/>
    </source>
</evidence>
<evidence type="ECO:0000313" key="4">
    <source>
        <dbReference type="Proteomes" id="UP001237207"/>
    </source>
</evidence>
<feature type="transmembrane region" description="Helical" evidence="1">
    <location>
        <begin position="106"/>
        <end position="124"/>
    </location>
</feature>
<feature type="transmembrane region" description="Helical" evidence="1">
    <location>
        <begin position="185"/>
        <end position="202"/>
    </location>
</feature>
<accession>A0AAJ1T2Q5</accession>
<sequence>MKDCTKDWRLISSIVLAHILLYITFSDKDIFWYIYTAANLFFISFAIVSEQIDDKQKTSNYLLYGILSGLALYGLFWIGDWLLSILPTNWDREVSRIYKLYSPEFFWHYIVLILVFIPGEEIFWRGFVQKRLSIYFNQWTALIVSSLLYASIFIYADKMIWMIAAFFAGICWGLLYIWKKSIPMLIISHLVFDLLVIVLLPFR</sequence>
<gene>
    <name evidence="3" type="ORF">J2S13_001236</name>
</gene>
<evidence type="ECO:0000259" key="2">
    <source>
        <dbReference type="Pfam" id="PF02517"/>
    </source>
</evidence>
<feature type="transmembrane region" description="Helical" evidence="1">
    <location>
        <begin position="160"/>
        <end position="178"/>
    </location>
</feature>
<reference evidence="3" key="1">
    <citation type="submission" date="2023-07" db="EMBL/GenBank/DDBJ databases">
        <title>Genomic Encyclopedia of Type Strains, Phase IV (KMG-IV): sequencing the most valuable type-strain genomes for metagenomic binning, comparative biology and taxonomic classification.</title>
        <authorList>
            <person name="Goeker M."/>
        </authorList>
    </citation>
    <scope>NUCLEOTIDE SEQUENCE</scope>
    <source>
        <strain evidence="3">DSM 23947</strain>
    </source>
</reference>
<keyword evidence="1" id="KW-0812">Transmembrane</keyword>
<feature type="transmembrane region" description="Helical" evidence="1">
    <location>
        <begin position="136"/>
        <end position="154"/>
    </location>
</feature>
<organism evidence="3 4">
    <name type="scientific">Oikeobacillus pervagus</name>
    <dbReference type="NCBI Taxonomy" id="1325931"/>
    <lineage>
        <taxon>Bacteria</taxon>
        <taxon>Bacillati</taxon>
        <taxon>Bacillota</taxon>
        <taxon>Bacilli</taxon>
        <taxon>Bacillales</taxon>
        <taxon>Bacillaceae</taxon>
        <taxon>Oikeobacillus</taxon>
    </lineage>
</organism>
<dbReference type="AlphaFoldDB" id="A0AAJ1T2Q5"/>
<dbReference type="RefSeq" id="WP_307256830.1">
    <property type="nucleotide sequence ID" value="NZ_JAUSUC010000011.1"/>
</dbReference>
<keyword evidence="1" id="KW-0472">Membrane</keyword>
<name>A0AAJ1T2Q5_9BACI</name>
<proteinExistence type="predicted"/>
<dbReference type="InterPro" id="IPR003675">
    <property type="entry name" value="Rce1/LyrA-like_dom"/>
</dbReference>
<feature type="transmembrane region" description="Helical" evidence="1">
    <location>
        <begin position="61"/>
        <end position="86"/>
    </location>
</feature>
<dbReference type="GO" id="GO:0006508">
    <property type="term" value="P:proteolysis"/>
    <property type="evidence" value="ECO:0007669"/>
    <property type="project" value="UniProtKB-KW"/>
</dbReference>
<feature type="domain" description="CAAX prenyl protease 2/Lysostaphin resistance protein A-like" evidence="2">
    <location>
        <begin position="104"/>
        <end position="194"/>
    </location>
</feature>